<dbReference type="Proteomes" id="UP000061587">
    <property type="component" value="Chromosome"/>
</dbReference>
<dbReference type="PANTHER" id="PTHR34985:SF1">
    <property type="entry name" value="SLR0554 PROTEIN"/>
    <property type="match status" value="1"/>
</dbReference>
<dbReference type="PATRIC" id="fig|821.40.peg.3664"/>
<dbReference type="AlphaFoldDB" id="A0A0P0M433"/>
<dbReference type="InterPro" id="IPR014907">
    <property type="entry name" value="BT4734-like_N"/>
</dbReference>
<dbReference type="PANTHER" id="PTHR34985">
    <property type="entry name" value="SLR0554 PROTEIN"/>
    <property type="match status" value="1"/>
</dbReference>
<evidence type="ECO:0000313" key="4">
    <source>
        <dbReference type="EMBL" id="ALK85632.1"/>
    </source>
</evidence>
<organism evidence="4 5">
    <name type="scientific">Phocaeicola vulgatus</name>
    <name type="common">Bacteroides vulgatus</name>
    <dbReference type="NCBI Taxonomy" id="821"/>
    <lineage>
        <taxon>Bacteria</taxon>
        <taxon>Pseudomonadati</taxon>
        <taxon>Bacteroidota</taxon>
        <taxon>Bacteroidia</taxon>
        <taxon>Bacteroidales</taxon>
        <taxon>Bacteroidaceae</taxon>
        <taxon>Phocaeicola</taxon>
    </lineage>
</organism>
<dbReference type="Pfam" id="PF08800">
    <property type="entry name" value="BT4734-like_N"/>
    <property type="match status" value="1"/>
</dbReference>
<evidence type="ECO:0000256" key="1">
    <source>
        <dbReference type="SAM" id="MobiDB-lite"/>
    </source>
</evidence>
<accession>A0A0P0M433</accession>
<proteinExistence type="predicted"/>
<dbReference type="Pfam" id="PF05272">
    <property type="entry name" value="VapE-like_dom"/>
    <property type="match status" value="1"/>
</dbReference>
<feature type="domain" description="Virulence-associated protein E-like" evidence="2">
    <location>
        <begin position="487"/>
        <end position="676"/>
    </location>
</feature>
<evidence type="ECO:0000313" key="5">
    <source>
        <dbReference type="Proteomes" id="UP000061587"/>
    </source>
</evidence>
<feature type="domain" description="BT4734-like N-terminal" evidence="3">
    <location>
        <begin position="102"/>
        <end position="221"/>
    </location>
</feature>
<reference evidence="5" key="1">
    <citation type="submission" date="2015-10" db="EMBL/GenBank/DDBJ databases">
        <title>Extensive mobilome-driven genome diversification in gut-associated Bacteroides vulgatus mpk.</title>
        <authorList>
            <person name="Beier S."/>
            <person name="Lange A."/>
            <person name="Huson D.H."/>
            <person name="Frick J.-S."/>
            <person name="Autenrieth I.B."/>
        </authorList>
    </citation>
    <scope>NUCLEOTIDE SEQUENCE [LARGE SCALE GENOMIC DNA]</scope>
    <source>
        <strain evidence="5">mpk</strain>
    </source>
</reference>
<protein>
    <submittedName>
        <fullName evidence="4">Uncharacterized protein</fullName>
    </submittedName>
</protein>
<dbReference type="InterPro" id="IPR007936">
    <property type="entry name" value="VapE-like_dom"/>
</dbReference>
<reference evidence="4 5" key="2">
    <citation type="journal article" date="2016" name="Genome Biol. Evol.">
        <title>Extensive mobilome-driven genome diversification in mouse gut-associated Bacteroides vulgatus mpk.</title>
        <authorList>
            <person name="Lange A."/>
            <person name="Beier S."/>
            <person name="Steimle A."/>
            <person name="Autenrieth I.B."/>
            <person name="Huson D.H."/>
            <person name="Frick J.S."/>
        </authorList>
    </citation>
    <scope>NUCLEOTIDE SEQUENCE [LARGE SCALE GENOMIC DNA]</scope>
    <source>
        <strain evidence="5">mpk</strain>
    </source>
</reference>
<feature type="region of interest" description="Disordered" evidence="1">
    <location>
        <begin position="758"/>
        <end position="780"/>
    </location>
</feature>
<gene>
    <name evidence="4" type="ORF">BvMPK_3051</name>
</gene>
<evidence type="ECO:0000259" key="3">
    <source>
        <dbReference type="Pfam" id="PF08800"/>
    </source>
</evidence>
<evidence type="ECO:0000259" key="2">
    <source>
        <dbReference type="Pfam" id="PF05272"/>
    </source>
</evidence>
<dbReference type="EMBL" id="CP013020">
    <property type="protein sequence ID" value="ALK85632.1"/>
    <property type="molecule type" value="Genomic_DNA"/>
</dbReference>
<sequence>MIILNRYCPPENLLCTLQTQNSTLHIMNKDFFKSSNPSRFHSLRDTRPEPTTWQVLFKEITNSTHTAATRHYRAHLATLSDIEATGDAQQLEQWKLTKSNMKNAQPAFIPSVLLEGGRTYAHVKGFTGFIMVDIDGIPPERFAAILTLVKEDIHSFLVYITISGCGIRVISHVEGGVTKANYRMVWEWVNDHYARLCGVEIDGQCKNATRMSVLCHDPEALLRPEASSFHTSGMKPREKPKRGTAVTVTAERAYKIIRAQLEEEGIAYAPGSYNDYVSRCFYHTNRYGVPQADAEAWALRTFPDYPREQLLPIVKSCYSLTMEFNTVSLPRSVRKKEKENDSSHKKATVEEMEEFINGYMKFRMNMLTHQIETQLIADAYTDRPEASACHWQRLTDHIENSLWCAMQHHGMAVNLNELHTLLGSDFVKEYHPLKEYLDGLPPWDGETDYIGRLAAMVHVKESPHSPLQQDKSRERNDLSETPVRFADILKRWMVSMIAAALNETVVNQVILTLIGRQGSYKTSFMQHILPPVLSEYYTTKSNSSRMTKDDLFTMTENLVINLEEIDTMPPSELNQLKAMVTQRYVDERRAYGRNKVHLPHVASFVATGNNLQFLTDDTGNRRWLPFEVEDIDSPWEADIPYEGIYSQTYALYQDVNFRYWFTDKEIQQLRGHVQQFEVPRPEYELILTYYRKPVGLERGVYTTSSQIIGRFGNTSLRLSLQKVGRAMRELGFRQVKASNANYWVVVERTTEEVQHLLPAEAEQADPPGEKPSEENTELPF</sequence>
<name>A0A0P0M433_PHOVU</name>